<dbReference type="EMBL" id="UHIV01000004">
    <property type="protein sequence ID" value="SUP59586.1"/>
    <property type="molecule type" value="Genomic_DNA"/>
</dbReference>
<name>A0A380P2Y6_WEIVI</name>
<gene>
    <name evidence="1" type="ORF">NCTC13645_01845</name>
</gene>
<protein>
    <submittedName>
        <fullName evidence="1">Uncharacterized protein</fullName>
    </submittedName>
</protein>
<dbReference type="RefSeq" id="WP_258311511.1">
    <property type="nucleotide sequence ID" value="NZ_BJLU01000009.1"/>
</dbReference>
<evidence type="ECO:0000313" key="1">
    <source>
        <dbReference type="EMBL" id="SUP59586.1"/>
    </source>
</evidence>
<dbReference type="AlphaFoldDB" id="A0A380P2Y6"/>
<proteinExistence type="predicted"/>
<sequence length="41" mass="4472">MTEFTGADLRANMKEQALIEESLALAEWDQLTGMPVAAGDF</sequence>
<accession>A0A380P2Y6</accession>
<organism evidence="1 2">
    <name type="scientific">Weissella viridescens</name>
    <name type="common">Lactobacillus viridescens</name>
    <dbReference type="NCBI Taxonomy" id="1629"/>
    <lineage>
        <taxon>Bacteria</taxon>
        <taxon>Bacillati</taxon>
        <taxon>Bacillota</taxon>
        <taxon>Bacilli</taxon>
        <taxon>Lactobacillales</taxon>
        <taxon>Lactobacillaceae</taxon>
        <taxon>Weissella</taxon>
    </lineage>
</organism>
<dbReference type="Proteomes" id="UP000254621">
    <property type="component" value="Unassembled WGS sequence"/>
</dbReference>
<reference evidence="1 2" key="1">
    <citation type="submission" date="2018-06" db="EMBL/GenBank/DDBJ databases">
        <authorList>
            <consortium name="Pathogen Informatics"/>
            <person name="Doyle S."/>
        </authorList>
    </citation>
    <scope>NUCLEOTIDE SEQUENCE [LARGE SCALE GENOMIC DNA]</scope>
    <source>
        <strain evidence="1 2">NCTC13645</strain>
    </source>
</reference>
<evidence type="ECO:0000313" key="2">
    <source>
        <dbReference type="Proteomes" id="UP000254621"/>
    </source>
</evidence>